<dbReference type="HOGENOM" id="CLU_697932_0_0_5"/>
<evidence type="ECO:0000313" key="2">
    <source>
        <dbReference type="EMBL" id="AEP08386.1"/>
    </source>
</evidence>
<dbReference type="KEGG" id="mai:MICA_38"/>
<dbReference type="AlphaFoldDB" id="G2KLF0"/>
<dbReference type="EMBL" id="CP002382">
    <property type="protein sequence ID" value="AEP08386.1"/>
    <property type="molecule type" value="Genomic_DNA"/>
</dbReference>
<sequence>MWWSVKTGALIGLLALFCPPAMAGGLEQGRWSTPVGGDLVQVYQVPPRQSTSFALNRTHYDVAEQMFILDMAELPAHVNEAAPPKPEDLRHMAFLLRLVTQQSQWLTTEQGRDLFNADVLPLPPFGAAFALSLEDLRAGTASPVEQPYGALGLVPVLQETQGKQMRLWPPGMADQTGGTIGFDVRDDAGTVLASFRAEFINQPLTYRGVWSPDGRWVFLPLPQRAKTEWVAAMGAFATRDILVLGPFETTRSREAIRIELRDRAAKDGRASRAADFAAGKMTADEFFGPALNDARARVQRCADLRDAVGPIYALSIKKAKDARPLYPPGDGDRLPVGQLFTMTLDAEKVRGKVVVAGLDPAAAPAIAAFAADQGWTNDVQTVMVHITDGVLTLKCP</sequence>
<feature type="chain" id="PRO_5003432070" evidence="1">
    <location>
        <begin position="24"/>
        <end position="396"/>
    </location>
</feature>
<feature type="signal peptide" evidence="1">
    <location>
        <begin position="1"/>
        <end position="23"/>
    </location>
</feature>
<dbReference type="STRING" id="856793.MICA_38"/>
<dbReference type="OrthoDB" id="100212at2"/>
<keyword evidence="3" id="KW-1185">Reference proteome</keyword>
<gene>
    <name evidence="2" type="ordered locus">MICA_38</name>
</gene>
<dbReference type="Proteomes" id="UP000009286">
    <property type="component" value="Chromosome"/>
</dbReference>
<evidence type="ECO:0000313" key="3">
    <source>
        <dbReference type="Proteomes" id="UP000009286"/>
    </source>
</evidence>
<reference evidence="2 3" key="1">
    <citation type="journal article" date="2011" name="BMC Genomics">
        <title>Genomic insights into an obligate epibiotic bacterial predator: Micavibrio aeruginosavorus ARL-13.</title>
        <authorList>
            <person name="Wang Z."/>
            <person name="Kadouri D."/>
            <person name="Wu M."/>
        </authorList>
    </citation>
    <scope>NUCLEOTIDE SEQUENCE [LARGE SCALE GENOMIC DNA]</scope>
    <source>
        <strain evidence="2 3">ARL-13</strain>
    </source>
</reference>
<proteinExistence type="predicted"/>
<protein>
    <submittedName>
        <fullName evidence="2">Uncharacterized protein</fullName>
    </submittedName>
</protein>
<evidence type="ECO:0000256" key="1">
    <source>
        <dbReference type="SAM" id="SignalP"/>
    </source>
</evidence>
<name>G2KLF0_MICAA</name>
<accession>G2KLF0</accession>
<organism evidence="2 3">
    <name type="scientific">Micavibrio aeruginosavorus (strain ARL-13)</name>
    <dbReference type="NCBI Taxonomy" id="856793"/>
    <lineage>
        <taxon>Bacteria</taxon>
        <taxon>Pseudomonadati</taxon>
        <taxon>Bdellovibrionota</taxon>
        <taxon>Bdellovibrionia</taxon>
        <taxon>Bdellovibrionales</taxon>
        <taxon>Pseudobdellovibrionaceae</taxon>
        <taxon>Micavibrio</taxon>
    </lineage>
</organism>
<keyword evidence="1" id="KW-0732">Signal</keyword>